<dbReference type="Gene3D" id="1.10.10.60">
    <property type="entry name" value="Homeodomain-like"/>
    <property type="match status" value="2"/>
</dbReference>
<keyword evidence="6" id="KW-1185">Reference proteome</keyword>
<dbReference type="AlphaFoldDB" id="A0A163WBQ5"/>
<evidence type="ECO:0000313" key="5">
    <source>
        <dbReference type="EMBL" id="KZE76136.1"/>
    </source>
</evidence>
<evidence type="ECO:0000256" key="3">
    <source>
        <dbReference type="ARBA" id="ARBA00023163"/>
    </source>
</evidence>
<dbReference type="GO" id="GO:0003700">
    <property type="term" value="F:DNA-binding transcription factor activity"/>
    <property type="evidence" value="ECO:0007669"/>
    <property type="project" value="InterPro"/>
</dbReference>
<dbReference type="InterPro" id="IPR037923">
    <property type="entry name" value="HTH-like"/>
</dbReference>
<sequence>MDTAKAQLLNSQLSNLRVQLLFAKLSVCARDWRRLHFTPFYNKLYYICDGEGWIQVGDEQYRPVPGEFMFIPGGTEQSFSVTEGTPYTMYWCHFSSNIRLGRVLQLLGISHLVKALDPALVQHHFRELIRHFNDMGPTSAVHIQAALFSLIALFLDMAPVKPHHGISMDAERKLIDSLRYIDAHLSSELTVEQLSDHAHFHPNYFIRMFKRHMGMPPMKYIHERRLEKAQHLLASTDLTVGEVACRSGFNDVSYFSASFKKYAGVAPKDYRNILQYGGETMGTPTGLFYNNKS</sequence>
<keyword evidence="2" id="KW-0238">DNA-binding</keyword>
<proteinExistence type="predicted"/>
<dbReference type="SUPFAM" id="SSF51215">
    <property type="entry name" value="Regulatory protein AraC"/>
    <property type="match status" value="1"/>
</dbReference>
<dbReference type="GO" id="GO:0043565">
    <property type="term" value="F:sequence-specific DNA binding"/>
    <property type="evidence" value="ECO:0007669"/>
    <property type="project" value="InterPro"/>
</dbReference>
<feature type="domain" description="HTH araC/xylS-type" evidence="4">
    <location>
        <begin position="175"/>
        <end position="273"/>
    </location>
</feature>
<dbReference type="Proteomes" id="UP000076563">
    <property type="component" value="Unassembled WGS sequence"/>
</dbReference>
<dbReference type="PROSITE" id="PS00041">
    <property type="entry name" value="HTH_ARAC_FAMILY_1"/>
    <property type="match status" value="1"/>
</dbReference>
<dbReference type="InterPro" id="IPR014710">
    <property type="entry name" value="RmlC-like_jellyroll"/>
</dbReference>
<dbReference type="EMBL" id="LQRA01000069">
    <property type="protein sequence ID" value="KZE76136.1"/>
    <property type="molecule type" value="Genomic_DNA"/>
</dbReference>
<evidence type="ECO:0000256" key="2">
    <source>
        <dbReference type="ARBA" id="ARBA00023125"/>
    </source>
</evidence>
<evidence type="ECO:0000313" key="6">
    <source>
        <dbReference type="Proteomes" id="UP000076563"/>
    </source>
</evidence>
<dbReference type="OrthoDB" id="9780667at2"/>
<dbReference type="Gene3D" id="2.60.120.10">
    <property type="entry name" value="Jelly Rolls"/>
    <property type="match status" value="1"/>
</dbReference>
<dbReference type="PANTHER" id="PTHR43280">
    <property type="entry name" value="ARAC-FAMILY TRANSCRIPTIONAL REGULATOR"/>
    <property type="match status" value="1"/>
</dbReference>
<accession>A0A163WBQ5</accession>
<organism evidence="5 6">
    <name type="scientific">Paenibacillus elgii</name>
    <dbReference type="NCBI Taxonomy" id="189691"/>
    <lineage>
        <taxon>Bacteria</taxon>
        <taxon>Bacillati</taxon>
        <taxon>Bacillota</taxon>
        <taxon>Bacilli</taxon>
        <taxon>Bacillales</taxon>
        <taxon>Paenibacillaceae</taxon>
        <taxon>Paenibacillus</taxon>
    </lineage>
</organism>
<evidence type="ECO:0000256" key="1">
    <source>
        <dbReference type="ARBA" id="ARBA00023015"/>
    </source>
</evidence>
<dbReference type="PRINTS" id="PR00032">
    <property type="entry name" value="HTHARAC"/>
</dbReference>
<dbReference type="InterPro" id="IPR020449">
    <property type="entry name" value="Tscrpt_reg_AraC-type_HTH"/>
</dbReference>
<protein>
    <recommendedName>
        <fullName evidence="4">HTH araC/xylS-type domain-containing protein</fullName>
    </recommendedName>
</protein>
<gene>
    <name evidence="5" type="ORF">AV654_24815</name>
</gene>
<keyword evidence="3" id="KW-0804">Transcription</keyword>
<comment type="caution">
    <text evidence="5">The sequence shown here is derived from an EMBL/GenBank/DDBJ whole genome shotgun (WGS) entry which is preliminary data.</text>
</comment>
<evidence type="ECO:0000259" key="4">
    <source>
        <dbReference type="PROSITE" id="PS01124"/>
    </source>
</evidence>
<dbReference type="SMART" id="SM00342">
    <property type="entry name" value="HTH_ARAC"/>
    <property type="match status" value="1"/>
</dbReference>
<keyword evidence="1" id="KW-0805">Transcription regulation</keyword>
<dbReference type="Pfam" id="PF02311">
    <property type="entry name" value="AraC_binding"/>
    <property type="match status" value="1"/>
</dbReference>
<dbReference type="InterPro" id="IPR009057">
    <property type="entry name" value="Homeodomain-like_sf"/>
</dbReference>
<dbReference type="Pfam" id="PF12833">
    <property type="entry name" value="HTH_18"/>
    <property type="match status" value="1"/>
</dbReference>
<dbReference type="InterPro" id="IPR018060">
    <property type="entry name" value="HTH_AraC"/>
</dbReference>
<dbReference type="InterPro" id="IPR003313">
    <property type="entry name" value="AraC-bd"/>
</dbReference>
<reference evidence="6" key="1">
    <citation type="submission" date="2016-01" db="EMBL/GenBank/DDBJ databases">
        <title>Draft genome of Chromobacterium sp. F49.</title>
        <authorList>
            <person name="Hong K.W."/>
        </authorList>
    </citation>
    <scope>NUCLEOTIDE SEQUENCE [LARGE SCALE GENOMIC DNA]</scope>
    <source>
        <strain evidence="6">M63</strain>
    </source>
</reference>
<dbReference type="SUPFAM" id="SSF46689">
    <property type="entry name" value="Homeodomain-like"/>
    <property type="match status" value="2"/>
</dbReference>
<dbReference type="RefSeq" id="WP_063184486.1">
    <property type="nucleotide sequence ID" value="NZ_LQRA01000069.1"/>
</dbReference>
<dbReference type="PANTHER" id="PTHR43280:SF28">
    <property type="entry name" value="HTH-TYPE TRANSCRIPTIONAL ACTIVATOR RHAS"/>
    <property type="match status" value="1"/>
</dbReference>
<name>A0A163WBQ5_9BACL</name>
<dbReference type="InterPro" id="IPR018062">
    <property type="entry name" value="HTH_AraC-typ_CS"/>
</dbReference>
<dbReference type="PROSITE" id="PS01124">
    <property type="entry name" value="HTH_ARAC_FAMILY_2"/>
    <property type="match status" value="1"/>
</dbReference>